<keyword evidence="6" id="KW-0408">Iron</keyword>
<keyword evidence="10" id="KW-1185">Reference proteome</keyword>
<dbReference type="SFLD" id="SFLDS00029">
    <property type="entry name" value="Radical_SAM"/>
    <property type="match status" value="1"/>
</dbReference>
<dbReference type="CDD" id="cd01335">
    <property type="entry name" value="Radical_SAM"/>
    <property type="match status" value="1"/>
</dbReference>
<dbReference type="AlphaFoldDB" id="A0LNA4"/>
<reference evidence="9 10" key="1">
    <citation type="submission" date="2006-10" db="EMBL/GenBank/DDBJ databases">
        <title>Complete sequence of Syntrophobacter fumaroxidans MPOB.</title>
        <authorList>
            <consortium name="US DOE Joint Genome Institute"/>
            <person name="Copeland A."/>
            <person name="Lucas S."/>
            <person name="Lapidus A."/>
            <person name="Barry K."/>
            <person name="Detter J.C."/>
            <person name="Glavina del Rio T."/>
            <person name="Hammon N."/>
            <person name="Israni S."/>
            <person name="Pitluck S."/>
            <person name="Goltsman E.G."/>
            <person name="Martinez M."/>
            <person name="Schmutz J."/>
            <person name="Larimer F."/>
            <person name="Land M."/>
            <person name="Hauser L."/>
            <person name="Kyrpides N."/>
            <person name="Kim E."/>
            <person name="Boone D.R."/>
            <person name="Brockman F."/>
            <person name="Culley D."/>
            <person name="Ferry J."/>
            <person name="Gunsalus R."/>
            <person name="McInerney M.J."/>
            <person name="Morrison M."/>
            <person name="Plugge C."/>
            <person name="Rohlin L."/>
            <person name="Scholten J."/>
            <person name="Sieber J."/>
            <person name="Stams A.J.M."/>
            <person name="Worm P."/>
            <person name="Henstra A.M."/>
            <person name="Richardson P."/>
        </authorList>
    </citation>
    <scope>NUCLEOTIDE SEQUENCE [LARGE SCALE GENOMIC DNA]</scope>
    <source>
        <strain evidence="10">DSM 10017 / MPOB</strain>
    </source>
</reference>
<dbReference type="InterPro" id="IPR023404">
    <property type="entry name" value="rSAM_horseshoe"/>
</dbReference>
<evidence type="ECO:0000313" key="9">
    <source>
        <dbReference type="EMBL" id="ABK18906.1"/>
    </source>
</evidence>
<dbReference type="InterPro" id="IPR058240">
    <property type="entry name" value="rSAM_sf"/>
</dbReference>
<evidence type="ECO:0000256" key="7">
    <source>
        <dbReference type="ARBA" id="ARBA00023014"/>
    </source>
</evidence>
<evidence type="ECO:0000256" key="2">
    <source>
        <dbReference type="ARBA" id="ARBA00022603"/>
    </source>
</evidence>
<keyword evidence="3" id="KW-0808">Transferase</keyword>
<dbReference type="SFLD" id="SFLDG01082">
    <property type="entry name" value="B12-binding_domain_containing"/>
    <property type="match status" value="1"/>
</dbReference>
<dbReference type="eggNOG" id="COG1032">
    <property type="taxonomic scope" value="Bacteria"/>
</dbReference>
<evidence type="ECO:0000256" key="6">
    <source>
        <dbReference type="ARBA" id="ARBA00023004"/>
    </source>
</evidence>
<evidence type="ECO:0000256" key="4">
    <source>
        <dbReference type="ARBA" id="ARBA00022691"/>
    </source>
</evidence>
<name>A0LNA4_SYNFM</name>
<dbReference type="RefSeq" id="WP_011700031.1">
    <property type="nucleotide sequence ID" value="NC_008554.1"/>
</dbReference>
<evidence type="ECO:0000313" key="10">
    <source>
        <dbReference type="Proteomes" id="UP000001784"/>
    </source>
</evidence>
<keyword evidence="2" id="KW-0489">Methyltransferase</keyword>
<keyword evidence="7" id="KW-0411">Iron-sulfur</keyword>
<comment type="cofactor">
    <cofactor evidence="1">
        <name>[4Fe-4S] cluster</name>
        <dbReference type="ChEBI" id="CHEBI:49883"/>
    </cofactor>
</comment>
<gene>
    <name evidence="9" type="ordered locus">Sfum_3233</name>
</gene>
<dbReference type="GO" id="GO:0046872">
    <property type="term" value="F:metal ion binding"/>
    <property type="evidence" value="ECO:0007669"/>
    <property type="project" value="UniProtKB-KW"/>
</dbReference>
<evidence type="ECO:0000256" key="1">
    <source>
        <dbReference type="ARBA" id="ARBA00001966"/>
    </source>
</evidence>
<dbReference type="GO" id="GO:0003824">
    <property type="term" value="F:catalytic activity"/>
    <property type="evidence" value="ECO:0007669"/>
    <property type="project" value="InterPro"/>
</dbReference>
<dbReference type="SFLD" id="SFLDG01123">
    <property type="entry name" value="methyltransferase_(Class_B)"/>
    <property type="match status" value="1"/>
</dbReference>
<dbReference type="PANTHER" id="PTHR43409">
    <property type="entry name" value="ANAEROBIC MAGNESIUM-PROTOPORPHYRIN IX MONOMETHYL ESTER CYCLASE-RELATED"/>
    <property type="match status" value="1"/>
</dbReference>
<dbReference type="InterPro" id="IPR006638">
    <property type="entry name" value="Elp3/MiaA/NifB-like_rSAM"/>
</dbReference>
<dbReference type="SUPFAM" id="SSF102114">
    <property type="entry name" value="Radical SAM enzymes"/>
    <property type="match status" value="1"/>
</dbReference>
<dbReference type="Gene3D" id="3.80.30.20">
    <property type="entry name" value="tm_1862 like domain"/>
    <property type="match status" value="1"/>
</dbReference>
<dbReference type="InParanoid" id="A0LNA4"/>
<dbReference type="GO" id="GO:0005829">
    <property type="term" value="C:cytosol"/>
    <property type="evidence" value="ECO:0007669"/>
    <property type="project" value="TreeGrafter"/>
</dbReference>
<evidence type="ECO:0000256" key="5">
    <source>
        <dbReference type="ARBA" id="ARBA00022723"/>
    </source>
</evidence>
<dbReference type="STRING" id="335543.Sfum_3233"/>
<feature type="domain" description="Radical SAM core" evidence="8">
    <location>
        <begin position="240"/>
        <end position="456"/>
    </location>
</feature>
<dbReference type="Pfam" id="PF04055">
    <property type="entry name" value="Radical_SAM"/>
    <property type="match status" value="1"/>
</dbReference>
<dbReference type="PANTHER" id="PTHR43409:SF7">
    <property type="entry name" value="BLL1977 PROTEIN"/>
    <property type="match status" value="1"/>
</dbReference>
<evidence type="ECO:0000256" key="3">
    <source>
        <dbReference type="ARBA" id="ARBA00022679"/>
    </source>
</evidence>
<dbReference type="SMART" id="SM00729">
    <property type="entry name" value="Elp3"/>
    <property type="match status" value="1"/>
</dbReference>
<organism evidence="9 10">
    <name type="scientific">Syntrophobacter fumaroxidans (strain DSM 10017 / MPOB)</name>
    <dbReference type="NCBI Taxonomy" id="335543"/>
    <lineage>
        <taxon>Bacteria</taxon>
        <taxon>Pseudomonadati</taxon>
        <taxon>Thermodesulfobacteriota</taxon>
        <taxon>Syntrophobacteria</taxon>
        <taxon>Syntrophobacterales</taxon>
        <taxon>Syntrophobacteraceae</taxon>
        <taxon>Syntrophobacter</taxon>
    </lineage>
</organism>
<dbReference type="KEGG" id="sfu:Sfum_3233"/>
<sequence>MLDAIVISDTGNDTYSVSSLLRLQVEGRPAIIQNVRNMLENDGRIVDPVKGENENNWHCAPKLNGIVLLSRLLGEGVNAELIDSYYSERHRFLQLLRDNPKMVVISTTFILNKKSLYDLVRDIRSVAPDIYIVAGGPFVYSSYLIMQRRGSSGYDVTSPSDDYLFLNDDNRPDVDLYIVSMKGEWVLSKALGLIKSGKAVSGLPDVAHWDGRRYVFSPRSVSEVDPDDPSIDWDGMPDDLFKSGAVNVQASYGCPCKCEFCNFVRGDRPAHVKPLGVLVSELTRIAARGIKYVRFVDDNFRLGRNDLNRVCEAFLEAGLNLKWMSFFRASSLEGADLELLKRAGCIEVQMGVESADREVLRRMNKKSDPDMYARVIGRLLDAGIDCSCCFIVGFPGETRESFERTVDFIESMPNPSQPGLFSWSIYPFLLVPLSPIYEPAKRAEYGLSGYMKEWKHSTMDSATAHRCIRSAFRRIENTSPIYSGDNLEMMAGLSLEKKKNFIKLRHSLSKRFLDAPYDKSLVVRSFAEILK</sequence>
<dbReference type="PROSITE" id="PS51918">
    <property type="entry name" value="RADICAL_SAM"/>
    <property type="match status" value="1"/>
</dbReference>
<dbReference type="Proteomes" id="UP000001784">
    <property type="component" value="Chromosome"/>
</dbReference>
<proteinExistence type="predicted"/>
<dbReference type="InterPro" id="IPR007197">
    <property type="entry name" value="rSAM"/>
</dbReference>
<dbReference type="InterPro" id="IPR051198">
    <property type="entry name" value="BchE-like"/>
</dbReference>
<keyword evidence="5" id="KW-0479">Metal-binding</keyword>
<evidence type="ECO:0000259" key="8">
    <source>
        <dbReference type="PROSITE" id="PS51918"/>
    </source>
</evidence>
<dbReference type="HOGENOM" id="CLU_512786_0_0_7"/>
<dbReference type="OrthoDB" id="9804952at2"/>
<protein>
    <submittedName>
        <fullName evidence="9">Radical SAM domain protein</fullName>
    </submittedName>
</protein>
<dbReference type="InterPro" id="IPR034466">
    <property type="entry name" value="Methyltransferase_Class_B"/>
</dbReference>
<dbReference type="EMBL" id="CP000478">
    <property type="protein sequence ID" value="ABK18906.1"/>
    <property type="molecule type" value="Genomic_DNA"/>
</dbReference>
<dbReference type="GO" id="GO:0051539">
    <property type="term" value="F:4 iron, 4 sulfur cluster binding"/>
    <property type="evidence" value="ECO:0007669"/>
    <property type="project" value="UniProtKB-KW"/>
</dbReference>
<keyword evidence="4" id="KW-0949">S-adenosyl-L-methionine</keyword>
<accession>A0LNA4</accession>